<name>A0A917MZE3_9BACT</name>
<reference evidence="2" key="1">
    <citation type="journal article" date="2014" name="Int. J. Syst. Evol. Microbiol.">
        <title>Complete genome sequence of Corynebacterium casei LMG S-19264T (=DSM 44701T), isolated from a smear-ripened cheese.</title>
        <authorList>
            <consortium name="US DOE Joint Genome Institute (JGI-PGF)"/>
            <person name="Walter F."/>
            <person name="Albersmeier A."/>
            <person name="Kalinowski J."/>
            <person name="Ruckert C."/>
        </authorList>
    </citation>
    <scope>NUCLEOTIDE SEQUENCE</scope>
    <source>
        <strain evidence="2">CGMCC 1.15290</strain>
    </source>
</reference>
<protein>
    <recommendedName>
        <fullName evidence="4">LVIVD repeat-containing protein</fullName>
    </recommendedName>
</protein>
<evidence type="ECO:0000313" key="3">
    <source>
        <dbReference type="Proteomes" id="UP000627292"/>
    </source>
</evidence>
<evidence type="ECO:0008006" key="4">
    <source>
        <dbReference type="Google" id="ProtNLM"/>
    </source>
</evidence>
<reference evidence="2" key="2">
    <citation type="submission" date="2020-09" db="EMBL/GenBank/DDBJ databases">
        <authorList>
            <person name="Sun Q."/>
            <person name="Zhou Y."/>
        </authorList>
    </citation>
    <scope>NUCLEOTIDE SEQUENCE</scope>
    <source>
        <strain evidence="2">CGMCC 1.15290</strain>
    </source>
</reference>
<proteinExistence type="predicted"/>
<dbReference type="Proteomes" id="UP000627292">
    <property type="component" value="Unassembled WGS sequence"/>
</dbReference>
<accession>A0A917MZE3</accession>
<organism evidence="2 3">
    <name type="scientific">Filimonas zeae</name>
    <dbReference type="NCBI Taxonomy" id="1737353"/>
    <lineage>
        <taxon>Bacteria</taxon>
        <taxon>Pseudomonadati</taxon>
        <taxon>Bacteroidota</taxon>
        <taxon>Chitinophagia</taxon>
        <taxon>Chitinophagales</taxon>
        <taxon>Chitinophagaceae</taxon>
        <taxon>Filimonas</taxon>
    </lineage>
</organism>
<keyword evidence="3" id="KW-1185">Reference proteome</keyword>
<dbReference type="AlphaFoldDB" id="A0A917MZE3"/>
<comment type="caution">
    <text evidence="2">The sequence shown here is derived from an EMBL/GenBank/DDBJ whole genome shotgun (WGS) entry which is preliminary data.</text>
</comment>
<keyword evidence="1" id="KW-0732">Signal</keyword>
<evidence type="ECO:0000256" key="1">
    <source>
        <dbReference type="SAM" id="SignalP"/>
    </source>
</evidence>
<sequence>MKPITAIACGLALAAAAFFSCTKDTVTETYTFYRPVFETSDAARNGIKSAAPQPVTNPGKLAIKGHYLYLTELGKGVHIIDYSNPRTPKNIAFVAVPGNADVAVRGNYLYADCYTALAVIDITTPESVKLQNFVNRVFPDRFSGLASDTGKVIIKWEKVDTTISRRFSESFDKTQDGRVIVYNDMVAYSSNSAGSGGGVTNSKGGSMARFALVDDRMYAVGLSDLKVFNTVDPAAPFYVKTAQVGTGIETIFPFKNNLFIGSQTGMFIYNIDSKDNPALKGTFTHARSCDPVVADDTHAYVTLRSGTVCAGNTNQLDVLDVTSVTSPSLIKTYLMSNPHGLAKEGGLLFICDGAAGLKIYDAAKPEDIKPLGTLKDIFAYDIIPLNGVALLSAKDAFYFVDYTNAANPVILSQLSITK</sequence>
<dbReference type="SUPFAM" id="SSF69322">
    <property type="entry name" value="Tricorn protease domain 2"/>
    <property type="match status" value="1"/>
</dbReference>
<dbReference type="Pfam" id="PF08309">
    <property type="entry name" value="LVIVD"/>
    <property type="match status" value="2"/>
</dbReference>
<dbReference type="PROSITE" id="PS51257">
    <property type="entry name" value="PROKAR_LIPOPROTEIN"/>
    <property type="match status" value="1"/>
</dbReference>
<feature type="chain" id="PRO_5037134367" description="LVIVD repeat-containing protein" evidence="1">
    <location>
        <begin position="23"/>
        <end position="418"/>
    </location>
</feature>
<dbReference type="InterPro" id="IPR013211">
    <property type="entry name" value="LVIVD"/>
</dbReference>
<evidence type="ECO:0000313" key="2">
    <source>
        <dbReference type="EMBL" id="GGH83204.1"/>
    </source>
</evidence>
<feature type="signal peptide" evidence="1">
    <location>
        <begin position="1"/>
        <end position="22"/>
    </location>
</feature>
<dbReference type="EMBL" id="BMIB01000009">
    <property type="protein sequence ID" value="GGH83204.1"/>
    <property type="molecule type" value="Genomic_DNA"/>
</dbReference>
<gene>
    <name evidence="2" type="ORF">GCM10011379_58240</name>
</gene>
<dbReference type="RefSeq" id="WP_188959363.1">
    <property type="nucleotide sequence ID" value="NZ_BMIB01000009.1"/>
</dbReference>